<dbReference type="Proteomes" id="UP000523087">
    <property type="component" value="Unassembled WGS sequence"/>
</dbReference>
<organism evidence="1 2">
    <name type="scientific">Thermaerobacillus caldiproteolyticus</name>
    <dbReference type="NCBI Taxonomy" id="247480"/>
    <lineage>
        <taxon>Bacteria</taxon>
        <taxon>Bacillati</taxon>
        <taxon>Bacillota</taxon>
        <taxon>Bacilli</taxon>
        <taxon>Bacillales</taxon>
        <taxon>Anoxybacillaceae</taxon>
        <taxon>Thermaerobacillus</taxon>
    </lineage>
</organism>
<reference evidence="1 2" key="1">
    <citation type="submission" date="2020-07" db="EMBL/GenBank/DDBJ databases">
        <title>Genomic Encyclopedia of Type Strains, Phase IV (KMG-IV): sequencing the most valuable type-strain genomes for metagenomic binning, comparative biology and taxonomic classification.</title>
        <authorList>
            <person name="Goeker M."/>
        </authorList>
    </citation>
    <scope>NUCLEOTIDE SEQUENCE [LARGE SCALE GENOMIC DNA]</scope>
    <source>
        <strain evidence="1 2">DSM 15730</strain>
    </source>
</reference>
<keyword evidence="2" id="KW-1185">Reference proteome</keyword>
<comment type="caution">
    <text evidence="1">The sequence shown here is derived from an EMBL/GenBank/DDBJ whole genome shotgun (WGS) entry which is preliminary data.</text>
</comment>
<sequence length="226" mass="26067">MVSKLELKKAVNTLIRRTTIPSRINYRRNIADSIYEAYIFALILKSIKKVGGVVELRSIRNPFSSPPVFIFRGSPGNIHSNSHDYGYAEFTYNGEKYEVHLDVYHEGTSGVRHEVDVSIIDKEHCDNCRRNRKNPQAKHTKAIIECKFYSTTNLRTELIRTFVGLKDDMGSVYIARFCSNKDGENIRKYCSGKENRPRFNGNLVPSSEEENRFVHVLMDDLIKWLG</sequence>
<dbReference type="AlphaFoldDB" id="A0A7V9ZA76"/>
<evidence type="ECO:0000313" key="2">
    <source>
        <dbReference type="Proteomes" id="UP000523087"/>
    </source>
</evidence>
<evidence type="ECO:0000313" key="1">
    <source>
        <dbReference type="EMBL" id="MBA2876920.1"/>
    </source>
</evidence>
<name>A0A7V9ZA76_9BACL</name>
<dbReference type="RefSeq" id="WP_181557566.1">
    <property type="nucleotide sequence ID" value="NZ_JACDUT010000022.1"/>
</dbReference>
<dbReference type="EMBL" id="JACDUT010000022">
    <property type="protein sequence ID" value="MBA2876920.1"/>
    <property type="molecule type" value="Genomic_DNA"/>
</dbReference>
<gene>
    <name evidence="1" type="ORF">HNR31_003760</name>
</gene>
<protein>
    <submittedName>
        <fullName evidence="1">Uncharacterized protein</fullName>
    </submittedName>
</protein>
<proteinExistence type="predicted"/>
<accession>A0A7V9ZA76</accession>